<feature type="binding site" description="axial binding residue" evidence="13">
    <location>
        <position position="473"/>
    </location>
    <ligand>
        <name>heme</name>
        <dbReference type="ChEBI" id="CHEBI:30413"/>
    </ligand>
    <ligandPart>
        <name>Fe</name>
        <dbReference type="ChEBI" id="CHEBI:18248"/>
    </ligandPart>
</feature>
<keyword evidence="5 13" id="KW-0349">Heme</keyword>
<comment type="subcellular location">
    <subcellularLocation>
        <location evidence="2">Membrane</location>
    </subcellularLocation>
</comment>
<evidence type="ECO:0000256" key="1">
    <source>
        <dbReference type="ARBA" id="ARBA00001971"/>
    </source>
</evidence>
<protein>
    <submittedName>
        <fullName evidence="16">Cytochrome P450</fullName>
    </submittedName>
</protein>
<evidence type="ECO:0000256" key="12">
    <source>
        <dbReference type="ARBA" id="ARBA00023136"/>
    </source>
</evidence>
<evidence type="ECO:0000256" key="3">
    <source>
        <dbReference type="ARBA" id="ARBA00005179"/>
    </source>
</evidence>
<evidence type="ECO:0000256" key="7">
    <source>
        <dbReference type="ARBA" id="ARBA00022723"/>
    </source>
</evidence>
<evidence type="ECO:0000256" key="13">
    <source>
        <dbReference type="PIRSR" id="PIRSR602401-1"/>
    </source>
</evidence>
<dbReference type="GO" id="GO:0016705">
    <property type="term" value="F:oxidoreductase activity, acting on paired donors, with incorporation or reduction of molecular oxygen"/>
    <property type="evidence" value="ECO:0007669"/>
    <property type="project" value="InterPro"/>
</dbReference>
<evidence type="ECO:0000256" key="15">
    <source>
        <dbReference type="SAM" id="Phobius"/>
    </source>
</evidence>
<dbReference type="PANTHER" id="PTHR46300">
    <property type="entry name" value="P450, PUTATIVE (EUROFUNG)-RELATED-RELATED"/>
    <property type="match status" value="1"/>
</dbReference>
<keyword evidence="10 13" id="KW-0408">Iron</keyword>
<dbReference type="PANTHER" id="PTHR46300:SF2">
    <property type="entry name" value="CYTOCHROME P450 MONOOXYGENASE ALNH-RELATED"/>
    <property type="match status" value="1"/>
</dbReference>
<dbReference type="InterPro" id="IPR050364">
    <property type="entry name" value="Cytochrome_P450_fung"/>
</dbReference>
<evidence type="ECO:0000256" key="2">
    <source>
        <dbReference type="ARBA" id="ARBA00004370"/>
    </source>
</evidence>
<keyword evidence="6 15" id="KW-0812">Transmembrane</keyword>
<keyword evidence="8 15" id="KW-1133">Transmembrane helix</keyword>
<keyword evidence="7 13" id="KW-0479">Metal-binding</keyword>
<evidence type="ECO:0000256" key="5">
    <source>
        <dbReference type="ARBA" id="ARBA00022617"/>
    </source>
</evidence>
<keyword evidence="9 14" id="KW-0560">Oxidoreductase</keyword>
<comment type="similarity">
    <text evidence="4 14">Belongs to the cytochrome P450 family.</text>
</comment>
<dbReference type="Gene3D" id="1.10.630.10">
    <property type="entry name" value="Cytochrome P450"/>
    <property type="match status" value="1"/>
</dbReference>
<feature type="transmembrane region" description="Helical" evidence="15">
    <location>
        <begin position="6"/>
        <end position="26"/>
    </location>
</feature>
<dbReference type="InterPro" id="IPR001128">
    <property type="entry name" value="Cyt_P450"/>
</dbReference>
<dbReference type="InterPro" id="IPR036396">
    <property type="entry name" value="Cyt_P450_sf"/>
</dbReference>
<keyword evidence="11 14" id="KW-0503">Monooxygenase</keyword>
<dbReference type="PRINTS" id="PR00463">
    <property type="entry name" value="EP450I"/>
</dbReference>
<evidence type="ECO:0000256" key="8">
    <source>
        <dbReference type="ARBA" id="ARBA00022989"/>
    </source>
</evidence>
<dbReference type="GO" id="GO:0016020">
    <property type="term" value="C:membrane"/>
    <property type="evidence" value="ECO:0007669"/>
    <property type="project" value="UniProtKB-SubCell"/>
</dbReference>
<dbReference type="GO" id="GO:0020037">
    <property type="term" value="F:heme binding"/>
    <property type="evidence" value="ECO:0007669"/>
    <property type="project" value="InterPro"/>
</dbReference>
<name>A0A166AWY5_9AGAM</name>
<dbReference type="SUPFAM" id="SSF48264">
    <property type="entry name" value="Cytochrome P450"/>
    <property type="match status" value="1"/>
</dbReference>
<evidence type="ECO:0000256" key="11">
    <source>
        <dbReference type="ARBA" id="ARBA00023033"/>
    </source>
</evidence>
<dbReference type="Pfam" id="PF00067">
    <property type="entry name" value="p450"/>
    <property type="match status" value="2"/>
</dbReference>
<dbReference type="STRING" id="1314776.A0A166AWY5"/>
<evidence type="ECO:0000256" key="6">
    <source>
        <dbReference type="ARBA" id="ARBA00022692"/>
    </source>
</evidence>
<dbReference type="EMBL" id="KV428128">
    <property type="protein sequence ID" value="KZT35767.1"/>
    <property type="molecule type" value="Genomic_DNA"/>
</dbReference>
<proteinExistence type="inferred from homology"/>
<dbReference type="GO" id="GO:0005506">
    <property type="term" value="F:iron ion binding"/>
    <property type="evidence" value="ECO:0007669"/>
    <property type="project" value="InterPro"/>
</dbReference>
<dbReference type="Proteomes" id="UP000076798">
    <property type="component" value="Unassembled WGS sequence"/>
</dbReference>
<evidence type="ECO:0000313" key="17">
    <source>
        <dbReference type="Proteomes" id="UP000076798"/>
    </source>
</evidence>
<dbReference type="GO" id="GO:0004497">
    <property type="term" value="F:monooxygenase activity"/>
    <property type="evidence" value="ECO:0007669"/>
    <property type="project" value="UniProtKB-KW"/>
</dbReference>
<evidence type="ECO:0000256" key="9">
    <source>
        <dbReference type="ARBA" id="ARBA00023002"/>
    </source>
</evidence>
<evidence type="ECO:0000256" key="4">
    <source>
        <dbReference type="ARBA" id="ARBA00010617"/>
    </source>
</evidence>
<comment type="cofactor">
    <cofactor evidence="1 13">
        <name>heme</name>
        <dbReference type="ChEBI" id="CHEBI:30413"/>
    </cofactor>
</comment>
<evidence type="ECO:0000256" key="10">
    <source>
        <dbReference type="ARBA" id="ARBA00023004"/>
    </source>
</evidence>
<comment type="pathway">
    <text evidence="3">Secondary metabolite biosynthesis.</text>
</comment>
<organism evidence="16 17">
    <name type="scientific">Sistotremastrum suecicum HHB10207 ss-3</name>
    <dbReference type="NCBI Taxonomy" id="1314776"/>
    <lineage>
        <taxon>Eukaryota</taxon>
        <taxon>Fungi</taxon>
        <taxon>Dikarya</taxon>
        <taxon>Basidiomycota</taxon>
        <taxon>Agaricomycotina</taxon>
        <taxon>Agaricomycetes</taxon>
        <taxon>Sistotremastrales</taxon>
        <taxon>Sistotremastraceae</taxon>
        <taxon>Sistotremastrum</taxon>
    </lineage>
</organism>
<keyword evidence="17" id="KW-1185">Reference proteome</keyword>
<dbReference type="PRINTS" id="PR00385">
    <property type="entry name" value="P450"/>
</dbReference>
<keyword evidence="12 15" id="KW-0472">Membrane</keyword>
<reference evidence="16 17" key="1">
    <citation type="journal article" date="2016" name="Mol. Biol. Evol.">
        <title>Comparative Genomics of Early-Diverging Mushroom-Forming Fungi Provides Insights into the Origins of Lignocellulose Decay Capabilities.</title>
        <authorList>
            <person name="Nagy L.G."/>
            <person name="Riley R."/>
            <person name="Tritt A."/>
            <person name="Adam C."/>
            <person name="Daum C."/>
            <person name="Floudas D."/>
            <person name="Sun H."/>
            <person name="Yadav J.S."/>
            <person name="Pangilinan J."/>
            <person name="Larsson K.H."/>
            <person name="Matsuura K."/>
            <person name="Barry K."/>
            <person name="Labutti K."/>
            <person name="Kuo R."/>
            <person name="Ohm R.A."/>
            <person name="Bhattacharya S.S."/>
            <person name="Shirouzu T."/>
            <person name="Yoshinaga Y."/>
            <person name="Martin F.M."/>
            <person name="Grigoriev I.V."/>
            <person name="Hibbett D.S."/>
        </authorList>
    </citation>
    <scope>NUCLEOTIDE SEQUENCE [LARGE SCALE GENOMIC DNA]</scope>
    <source>
        <strain evidence="16 17">HHB10207 ss-3</strain>
    </source>
</reference>
<dbReference type="CDD" id="cd11065">
    <property type="entry name" value="CYP64-like"/>
    <property type="match status" value="1"/>
</dbReference>
<dbReference type="PROSITE" id="PS00086">
    <property type="entry name" value="CYTOCHROME_P450"/>
    <property type="match status" value="1"/>
</dbReference>
<dbReference type="InterPro" id="IPR017972">
    <property type="entry name" value="Cyt_P450_CS"/>
</dbReference>
<evidence type="ECO:0000313" key="16">
    <source>
        <dbReference type="EMBL" id="KZT35767.1"/>
    </source>
</evidence>
<gene>
    <name evidence="16" type="ORF">SISSUDRAFT_1064205</name>
</gene>
<dbReference type="OrthoDB" id="3934656at2759"/>
<evidence type="ECO:0000256" key="14">
    <source>
        <dbReference type="RuleBase" id="RU000461"/>
    </source>
</evidence>
<sequence length="547" mass="62009">MSDLPNNLHLALWVSTALIFVVLLISRISSRQNGSKHLPYPPGPQGLPILGNILQMPQKDQWHTFAEWARKYGNIIHLTLLDRHVIVLTSYEDADRLLNARGATYSSRPRLTLFRQHAGWDKLLGILPYGDSFHTQRRMLNGFFNPSASRKYHPLLEQHSRLLALQLSENSSKLHSLTRLHVSAVILRITYGHKAESEDDEWIHSSEAAMKSFDALGVPGSHPIDIFPALGRLPYWIWGTRFIQALEGLRKGALDLSIKPFATVKDQSKSGNAEPSIAARLIEENASNSGTCYDERDMSGACGSIYAAGVDANDLLIHSFILAMAVYPEVQRKAQAELDHYLRNERLLNVEDRNSLPYLTAVAKEVMRYRPIAPLGEFDVRETWSVCGAYYDFARLGFPHATEVDDEYEKMLIPAGSMIITDMWTMCHDPHDFPDPFLFNPDRFLYYEGGAPSLRKDVREPEDIVFGFGRRICIGRHIAMAQLWIIMATFLATFEIGLPHDEAGKEIRPTKEHFDQIERHPKPFPFQFVPRSKSVIHALRDAVSSAE</sequence>
<dbReference type="InterPro" id="IPR002401">
    <property type="entry name" value="Cyt_P450_E_grp-I"/>
</dbReference>
<accession>A0A166AWY5</accession>
<dbReference type="AlphaFoldDB" id="A0A166AWY5"/>